<protein>
    <submittedName>
        <fullName evidence="1">Uncharacterized protein</fullName>
    </submittedName>
</protein>
<reference evidence="1" key="1">
    <citation type="submission" date="2014-09" db="EMBL/GenBank/DDBJ databases">
        <authorList>
            <person name="Magalhaes I.L.F."/>
            <person name="Oliveira U."/>
            <person name="Santos F.R."/>
            <person name="Vidigal T.H.D.A."/>
            <person name="Brescovit A.D."/>
            <person name="Santos A.J."/>
        </authorList>
    </citation>
    <scope>NUCLEOTIDE SEQUENCE</scope>
    <source>
        <tissue evidence="1">Shoot tissue taken approximately 20 cm above the soil surface</tissue>
    </source>
</reference>
<dbReference type="AlphaFoldDB" id="A0A0A9AZV1"/>
<name>A0A0A9AZV1_ARUDO</name>
<accession>A0A0A9AZV1</accession>
<sequence>MCEFRSTVWHCSTSIVELLTKTA</sequence>
<proteinExistence type="predicted"/>
<reference evidence="1" key="2">
    <citation type="journal article" date="2015" name="Data Brief">
        <title>Shoot transcriptome of the giant reed, Arundo donax.</title>
        <authorList>
            <person name="Barrero R.A."/>
            <person name="Guerrero F.D."/>
            <person name="Moolhuijzen P."/>
            <person name="Goolsby J.A."/>
            <person name="Tidwell J."/>
            <person name="Bellgard S.E."/>
            <person name="Bellgard M.I."/>
        </authorList>
    </citation>
    <scope>NUCLEOTIDE SEQUENCE</scope>
    <source>
        <tissue evidence="1">Shoot tissue taken approximately 20 cm above the soil surface</tissue>
    </source>
</reference>
<evidence type="ECO:0000313" key="1">
    <source>
        <dbReference type="EMBL" id="JAD56601.1"/>
    </source>
</evidence>
<dbReference type="EMBL" id="GBRH01241294">
    <property type="protein sequence ID" value="JAD56601.1"/>
    <property type="molecule type" value="Transcribed_RNA"/>
</dbReference>
<organism evidence="1">
    <name type="scientific">Arundo donax</name>
    <name type="common">Giant reed</name>
    <name type="synonym">Donax arundinaceus</name>
    <dbReference type="NCBI Taxonomy" id="35708"/>
    <lineage>
        <taxon>Eukaryota</taxon>
        <taxon>Viridiplantae</taxon>
        <taxon>Streptophyta</taxon>
        <taxon>Embryophyta</taxon>
        <taxon>Tracheophyta</taxon>
        <taxon>Spermatophyta</taxon>
        <taxon>Magnoliopsida</taxon>
        <taxon>Liliopsida</taxon>
        <taxon>Poales</taxon>
        <taxon>Poaceae</taxon>
        <taxon>PACMAD clade</taxon>
        <taxon>Arundinoideae</taxon>
        <taxon>Arundineae</taxon>
        <taxon>Arundo</taxon>
    </lineage>
</organism>